<evidence type="ECO:0000313" key="1">
    <source>
        <dbReference type="EMBL" id="KRT81552.1"/>
    </source>
</evidence>
<dbReference type="Proteomes" id="UP000051574">
    <property type="component" value="Unassembled WGS sequence"/>
</dbReference>
<dbReference type="AlphaFoldDB" id="A0A0T6B2C3"/>
<accession>A0A0T6B2C3</accession>
<reference evidence="1 2" key="1">
    <citation type="submission" date="2015-09" db="EMBL/GenBank/DDBJ databases">
        <title>Draft genome of the scarab beetle Oryctes borbonicus.</title>
        <authorList>
            <person name="Meyer J.M."/>
            <person name="Markov G.V."/>
            <person name="Baskaran P."/>
            <person name="Herrmann M."/>
            <person name="Sommer R.J."/>
            <person name="Roedelsperger C."/>
        </authorList>
    </citation>
    <scope>NUCLEOTIDE SEQUENCE [LARGE SCALE GENOMIC DNA]</scope>
    <source>
        <strain evidence="1">OB123</strain>
        <tissue evidence="1">Whole animal</tissue>
    </source>
</reference>
<gene>
    <name evidence="1" type="ORF">AMK59_5604</name>
</gene>
<organism evidence="1 2">
    <name type="scientific">Oryctes borbonicus</name>
    <dbReference type="NCBI Taxonomy" id="1629725"/>
    <lineage>
        <taxon>Eukaryota</taxon>
        <taxon>Metazoa</taxon>
        <taxon>Ecdysozoa</taxon>
        <taxon>Arthropoda</taxon>
        <taxon>Hexapoda</taxon>
        <taxon>Insecta</taxon>
        <taxon>Pterygota</taxon>
        <taxon>Neoptera</taxon>
        <taxon>Endopterygota</taxon>
        <taxon>Coleoptera</taxon>
        <taxon>Polyphaga</taxon>
        <taxon>Scarabaeiformia</taxon>
        <taxon>Scarabaeidae</taxon>
        <taxon>Dynastinae</taxon>
        <taxon>Oryctes</taxon>
    </lineage>
</organism>
<feature type="non-terminal residue" evidence="1">
    <location>
        <position position="189"/>
    </location>
</feature>
<comment type="caution">
    <text evidence="1">The sequence shown here is derived from an EMBL/GenBank/DDBJ whole genome shotgun (WGS) entry which is preliminary data.</text>
</comment>
<sequence>MEFMKVTGDKSKHFSTLSKILNRPRSLIEKRFRILQRKTRLLKPHDYPGLVKSLIEVTNSDNLEELRDKHISDEEWHKVAKKLHLCKNHLKKCWMASLYTKLFHEGPIDVDKIMRKLVANLDKREKDDYRKLNWTELAKPFKYVTHGFLYRMFKKTNNRIVPLELRSNLRKCVLHLKQVYKEERKIMPP</sequence>
<dbReference type="EMBL" id="LJIG01016121">
    <property type="protein sequence ID" value="KRT81552.1"/>
    <property type="molecule type" value="Genomic_DNA"/>
</dbReference>
<dbReference type="OrthoDB" id="5812619at2759"/>
<keyword evidence="2" id="KW-1185">Reference proteome</keyword>
<protein>
    <submittedName>
        <fullName evidence="1">Uncharacterized protein</fullName>
    </submittedName>
</protein>
<proteinExistence type="predicted"/>
<evidence type="ECO:0000313" key="2">
    <source>
        <dbReference type="Proteomes" id="UP000051574"/>
    </source>
</evidence>
<name>A0A0T6B2C3_9SCAR</name>